<dbReference type="GO" id="GO:0006260">
    <property type="term" value="P:DNA replication"/>
    <property type="evidence" value="ECO:0007669"/>
    <property type="project" value="UniProtKB-KW"/>
</dbReference>
<keyword evidence="7 10" id="KW-0804">Transcription</keyword>
<dbReference type="InterPro" id="IPR013719">
    <property type="entry name" value="RTT106/SPT16-like_middle_dom"/>
</dbReference>
<evidence type="ECO:0000256" key="5">
    <source>
        <dbReference type="ARBA" id="ARBA00023015"/>
    </source>
</evidence>
<keyword evidence="4 10" id="KW-0227">DNA damage</keyword>
<organism evidence="15 16">
    <name type="scientific">Candida albicans P78048</name>
    <dbReference type="NCBI Taxonomy" id="1094989"/>
    <lineage>
        <taxon>Eukaryota</taxon>
        <taxon>Fungi</taxon>
        <taxon>Dikarya</taxon>
        <taxon>Ascomycota</taxon>
        <taxon>Saccharomycotina</taxon>
        <taxon>Pichiomycetes</taxon>
        <taxon>Debaryomycetaceae</taxon>
        <taxon>Candida/Lodderomyces clade</taxon>
        <taxon>Candida</taxon>
    </lineage>
</organism>
<dbReference type="Pfam" id="PF24824">
    <property type="entry name" value="PH_SPT16"/>
    <property type="match status" value="1"/>
</dbReference>
<dbReference type="Pfam" id="PF00557">
    <property type="entry name" value="Peptidase_M24"/>
    <property type="match status" value="1"/>
</dbReference>
<dbReference type="Pfam" id="PF14826">
    <property type="entry name" value="FACT-Spt16_Nlob"/>
    <property type="match status" value="1"/>
</dbReference>
<feature type="compositionally biased region" description="Acidic residues" evidence="11">
    <location>
        <begin position="979"/>
        <end position="990"/>
    </location>
</feature>
<evidence type="ECO:0000259" key="14">
    <source>
        <dbReference type="SMART" id="SM01287"/>
    </source>
</evidence>
<dbReference type="Gene3D" id="3.40.350.10">
    <property type="entry name" value="Creatinase/prolidase N-terminal domain"/>
    <property type="match status" value="1"/>
</dbReference>
<dbReference type="Pfam" id="PF08512">
    <property type="entry name" value="Rttp106-like_middle"/>
    <property type="match status" value="1"/>
</dbReference>
<dbReference type="EMBL" id="AJIX01000027">
    <property type="protein sequence ID" value="KGR09149.1"/>
    <property type="molecule type" value="Genomic_DNA"/>
</dbReference>
<dbReference type="CDD" id="cd01091">
    <property type="entry name" value="CDC68-like"/>
    <property type="match status" value="1"/>
</dbReference>
<dbReference type="InterPro" id="IPR033825">
    <property type="entry name" value="Spt16_M24"/>
</dbReference>
<reference evidence="15 16" key="1">
    <citation type="submission" date="2013-12" db="EMBL/GenBank/DDBJ databases">
        <title>The Genome Sequence of Candida albicans P78048.</title>
        <authorList>
            <consortium name="The Broad Institute Genome Sequencing Platform"/>
            <consortium name="The Broad Institute Genome Sequencing Center for Infectious Disease"/>
            <person name="Cuomo C."/>
            <person name="Bennett R."/>
            <person name="Hirakawa M."/>
            <person name="Noverr M."/>
            <person name="Mitchell A."/>
            <person name="Young S.K."/>
            <person name="Zeng Q."/>
            <person name="Gargeya S."/>
            <person name="Fitzgerald M."/>
            <person name="Abouelleil A."/>
            <person name="Alvarado L."/>
            <person name="Berlin A.M."/>
            <person name="Chapman S.B."/>
            <person name="Dewar J."/>
            <person name="Goldberg J."/>
            <person name="Griggs A."/>
            <person name="Gujja S."/>
            <person name="Hansen M."/>
            <person name="Howarth C."/>
            <person name="Imamovic A."/>
            <person name="Larimer J."/>
            <person name="McCowan C."/>
            <person name="Murphy C."/>
            <person name="Pearson M."/>
            <person name="Priest M."/>
            <person name="Roberts A."/>
            <person name="Saif S."/>
            <person name="Shea T."/>
            <person name="Sykes S."/>
            <person name="Wortman J."/>
            <person name="Nusbaum C."/>
            <person name="Birren B."/>
        </authorList>
    </citation>
    <scope>NUCLEOTIDE SEQUENCE [LARGE SCALE GENOMIC DNA]</scope>
    <source>
        <strain evidence="15 16">P78048</strain>
    </source>
</reference>
<proteinExistence type="inferred from homology"/>
<dbReference type="FunFam" id="2.30.29.210:FF:000001">
    <property type="entry name" value="FACT complex subunit spt16"/>
    <property type="match status" value="1"/>
</dbReference>
<evidence type="ECO:0000256" key="2">
    <source>
        <dbReference type="ARBA" id="ARBA00022454"/>
    </source>
</evidence>
<keyword evidence="6" id="KW-0175">Coiled coil</keyword>
<dbReference type="Pfam" id="PF08644">
    <property type="entry name" value="SPT16"/>
    <property type="match status" value="1"/>
</dbReference>
<feature type="compositionally biased region" description="Acidic residues" evidence="11">
    <location>
        <begin position="997"/>
        <end position="1044"/>
    </location>
</feature>
<dbReference type="Gene3D" id="2.30.29.30">
    <property type="entry name" value="Pleckstrin-homology domain (PH domain)/Phosphotyrosine-binding domain (PTB)"/>
    <property type="match status" value="1"/>
</dbReference>
<name>A0AB34PR37_CANAX</name>
<dbReference type="PANTHER" id="PTHR13980:SF15">
    <property type="entry name" value="FACT COMPLEX SUBUNIT SPT16"/>
    <property type="match status" value="1"/>
</dbReference>
<evidence type="ECO:0000256" key="8">
    <source>
        <dbReference type="ARBA" id="ARBA00023204"/>
    </source>
</evidence>
<dbReference type="GO" id="GO:0006281">
    <property type="term" value="P:DNA repair"/>
    <property type="evidence" value="ECO:0007669"/>
    <property type="project" value="UniProtKB-UniRule"/>
</dbReference>
<dbReference type="FunFam" id="2.30.29.30:FF:000017">
    <property type="entry name" value="FACT complex subunit SPT16"/>
    <property type="match status" value="1"/>
</dbReference>
<dbReference type="Gene3D" id="3.90.230.10">
    <property type="entry name" value="Creatinase/methionine aminopeptidase superfamily"/>
    <property type="match status" value="1"/>
</dbReference>
<keyword evidence="3 10" id="KW-0235">DNA replication</keyword>
<evidence type="ECO:0000256" key="4">
    <source>
        <dbReference type="ARBA" id="ARBA00022763"/>
    </source>
</evidence>
<dbReference type="FunFam" id="2.30.29.150:FF:000002">
    <property type="entry name" value="FACT complex subunit SPT16"/>
    <property type="match status" value="1"/>
</dbReference>
<dbReference type="InterPro" id="IPR029149">
    <property type="entry name" value="Creatin/AminoP/Spt16_N"/>
</dbReference>
<dbReference type="Proteomes" id="UP000030161">
    <property type="component" value="Unassembled WGS sequence"/>
</dbReference>
<evidence type="ECO:0000256" key="10">
    <source>
        <dbReference type="RuleBase" id="RU367052"/>
    </source>
</evidence>
<evidence type="ECO:0000313" key="15">
    <source>
        <dbReference type="EMBL" id="KGR09149.1"/>
    </source>
</evidence>
<evidence type="ECO:0000256" key="7">
    <source>
        <dbReference type="ARBA" id="ARBA00023163"/>
    </source>
</evidence>
<dbReference type="GO" id="GO:0035101">
    <property type="term" value="C:FACT complex"/>
    <property type="evidence" value="ECO:0007669"/>
    <property type="project" value="UniProtKB-UniRule"/>
</dbReference>
<evidence type="ECO:0000259" key="13">
    <source>
        <dbReference type="SMART" id="SM01286"/>
    </source>
</evidence>
<feature type="domain" description="FACT complex subunit SPT16 N-terminal lobe" evidence="12">
    <location>
        <begin position="6"/>
        <end position="169"/>
    </location>
</feature>
<comment type="subunit">
    <text evidence="10">Component of the FACT complex.</text>
</comment>
<dbReference type="PANTHER" id="PTHR13980">
    <property type="entry name" value="CDC68 RELATED"/>
    <property type="match status" value="1"/>
</dbReference>
<dbReference type="InterPro" id="IPR029148">
    <property type="entry name" value="FACT-SPT16_Nlobe"/>
</dbReference>
<dbReference type="GO" id="GO:0031491">
    <property type="term" value="F:nucleosome binding"/>
    <property type="evidence" value="ECO:0007669"/>
    <property type="project" value="TreeGrafter"/>
</dbReference>
<evidence type="ECO:0000256" key="9">
    <source>
        <dbReference type="ARBA" id="ARBA00023242"/>
    </source>
</evidence>
<dbReference type="InterPro" id="IPR056595">
    <property type="entry name" value="Fact-SPT16_PH"/>
</dbReference>
<feature type="region of interest" description="Disordered" evidence="11">
    <location>
        <begin position="977"/>
        <end position="1060"/>
    </location>
</feature>
<feature type="domain" description="Histone chaperone RTT106/FACT complex subunit SPT16-like middle" evidence="14">
    <location>
        <begin position="855"/>
        <end position="945"/>
    </location>
</feature>
<accession>A0AB34PR37</accession>
<dbReference type="Gene3D" id="2.30.29.150">
    <property type="match status" value="1"/>
</dbReference>
<dbReference type="SMART" id="SM01287">
    <property type="entry name" value="Rtt106"/>
    <property type="match status" value="1"/>
</dbReference>
<dbReference type="InterPro" id="IPR000994">
    <property type="entry name" value="Pept_M24"/>
</dbReference>
<dbReference type="FunFam" id="3.90.230.10:FF:000005">
    <property type="entry name" value="FACT complex subunit spt16"/>
    <property type="match status" value="1"/>
</dbReference>
<dbReference type="SMART" id="SM01285">
    <property type="entry name" value="FACT-Spt16_Nlob"/>
    <property type="match status" value="1"/>
</dbReference>
<feature type="domain" description="FACT complex subunit SPT16 middle" evidence="13">
    <location>
        <begin position="573"/>
        <end position="726"/>
    </location>
</feature>
<keyword evidence="2 10" id="KW-0158">Chromosome</keyword>
<dbReference type="InterPro" id="IPR040258">
    <property type="entry name" value="Spt16"/>
</dbReference>
<dbReference type="AlphaFoldDB" id="A0AB34PR37"/>
<keyword evidence="9 10" id="KW-0539">Nucleus</keyword>
<comment type="subcellular location">
    <subcellularLocation>
        <location evidence="10">Nucleus</location>
    </subcellularLocation>
    <subcellularLocation>
        <location evidence="10">Chromosome</location>
    </subcellularLocation>
</comment>
<evidence type="ECO:0000259" key="12">
    <source>
        <dbReference type="SMART" id="SM01285"/>
    </source>
</evidence>
<dbReference type="GO" id="GO:0010468">
    <property type="term" value="P:regulation of gene expression"/>
    <property type="evidence" value="ECO:0007669"/>
    <property type="project" value="UniProtKB-ARBA"/>
</dbReference>
<dbReference type="InterPro" id="IPR011993">
    <property type="entry name" value="PH-like_dom_sf"/>
</dbReference>
<keyword evidence="5 10" id="KW-0805">Transcription regulation</keyword>
<protein>
    <recommendedName>
        <fullName evidence="10">FACT complex subunit</fullName>
    </recommendedName>
</protein>
<evidence type="ECO:0000256" key="1">
    <source>
        <dbReference type="ARBA" id="ARBA00010779"/>
    </source>
</evidence>
<dbReference type="InterPro" id="IPR013953">
    <property type="entry name" value="FACT_SPT16_M"/>
</dbReference>
<comment type="caution">
    <text evidence="15">The sequence shown here is derived from an EMBL/GenBank/DDBJ whole genome shotgun (WGS) entry which is preliminary data.</text>
</comment>
<feature type="compositionally biased region" description="Basic and acidic residues" evidence="11">
    <location>
        <begin position="1045"/>
        <end position="1060"/>
    </location>
</feature>
<dbReference type="GO" id="GO:0006368">
    <property type="term" value="P:transcription elongation by RNA polymerase II"/>
    <property type="evidence" value="ECO:0007669"/>
    <property type="project" value="TreeGrafter"/>
</dbReference>
<dbReference type="InterPro" id="IPR036005">
    <property type="entry name" value="Creatinase/aminopeptidase-like"/>
</dbReference>
<evidence type="ECO:0000256" key="6">
    <source>
        <dbReference type="ARBA" id="ARBA00023054"/>
    </source>
</evidence>
<evidence type="ECO:0000256" key="3">
    <source>
        <dbReference type="ARBA" id="ARBA00022705"/>
    </source>
</evidence>
<keyword evidence="8 10" id="KW-0234">DNA repair</keyword>
<dbReference type="SMART" id="SM01286">
    <property type="entry name" value="SPT16"/>
    <property type="match status" value="1"/>
</dbReference>
<evidence type="ECO:0000256" key="11">
    <source>
        <dbReference type="SAM" id="MobiDB-lite"/>
    </source>
</evidence>
<sequence length="1060" mass="121350">MSEVNIDAGLFYKRLSIFQKQLTANNIPQALIIVGARSDDNTYKKSTVLQNWLLGYEFIHTAIYITDKKCIFITSEGKSKHLKHLTNQKPDLVELWIRTKDVEHNKQLFIKLLETMTKLDSKYGKILKDKYDGKFIDEWNQILNDDNNNNNNNTTNDHALSAVDLAVTVSQALAVKDSEEFNNTKIASNASVVMMDTFVNDMMIIVDDEKKITNSQLTDQIEDKIENNKWYLKTKLGKNLLQSIKDFDPEYLEYCYSPIIQSGGDYDLKPSAVSTDKPLIGEGVILSSIGLRYKSYCSNIARTFLIDPTSEMETNYDFLLQLQKYIVDNLLKDGVPANKVYQDTIDYIKKERPDLVNHFTKNCGWLLGMEFRDSTFILNAKTTDRKLTTGQIISLTIGFNNLSNDKNDKNDKNDNKTNHQKNKQTYALLLTDTIKITDDSSILLTNYSKDRAAISFSFNDDNETQKENNNNNNKRPGLSQTSNTTGLKLESTENTAILKSKLRHENTNADDANSEKLRQEIQIKLHEKRLQEGLARFSKADATDADDFKPIFKKYESYVRESQIPNSVNDLKIHIDYKNQTIILPISGRPVPFHINSYKSGSQNEEGDFTYLRLNFNSPGAGGNVTKKQELPYEDSPDNSFLRSITIRSRDRQRMVDVYKAIQDLKKDSVKREQEKKQMADVITQANLIELKGSRVKKLNNVFIRPTPDTKKIGGVLQIHENGLRYQSQPQSQSNFKNDQKVDVLFSNIKHLFFQPCKDELIVLIHCHLKNPIMIGKRKTFDVQFYREASDMAFDETGGRKRKYRYGDEDELQQEQEERRRKALLDKEFKGFAELIADSSHGMVDLDIPFRELGFQGVPFRSSVLCVPTRDCLVQLIDPPYLVVTLEEIEIAHLERVQFGLKNFDLVFVFKDFNKPVVHINTIPVELLEDVKSWLTDVDIPISEGQMNLNWVQIMKTVLADPYQFFIDGGWAFLTGQGESDEEEESDEESDFRVSDEDPQDEDEESDDYASEEESDDYSGSDDDGSGGGDDDDDDDSESGEDWDALERKAAKADRNSGFD</sequence>
<dbReference type="Gene3D" id="2.30.29.210">
    <property type="entry name" value="FACT complex subunit Spt16p/Cdc68p"/>
    <property type="match status" value="1"/>
</dbReference>
<feature type="region of interest" description="Disordered" evidence="11">
    <location>
        <begin position="458"/>
        <end position="490"/>
    </location>
</feature>
<gene>
    <name evidence="15" type="ORF">MG3_03907</name>
</gene>
<comment type="similarity">
    <text evidence="1 10">Belongs to the peptidase M24 family. SPT16 subfamily.</text>
</comment>
<comment type="function">
    <text evidence="10">Component of the FACT complex, a general chromatin factor that acts to reorganize nucleosomes. The FACT complex is involved in multiple processes that require DNA as a template such as mRNA elongation, DNA replication and DNA repair. During transcription elongation the FACT complex acts as a histone chaperone that both destabilizes and restores nucleosomal structure. It facilitates the passage of RNA polymerase II and transcription by promoting the dissociation of one histone H2A-H2B dimer from the nucleosome, then subsequently promotes the reestablishment of the nucleosome following the passage of RNA polymerase II.</text>
</comment>
<dbReference type="SUPFAM" id="SSF55920">
    <property type="entry name" value="Creatinase/aminopeptidase"/>
    <property type="match status" value="1"/>
</dbReference>
<evidence type="ECO:0000313" key="16">
    <source>
        <dbReference type="Proteomes" id="UP000030161"/>
    </source>
</evidence>
<feature type="compositionally biased region" description="Polar residues" evidence="11">
    <location>
        <begin position="478"/>
        <end position="490"/>
    </location>
</feature>